<dbReference type="AlphaFoldDB" id="A0A8S1ARB0"/>
<dbReference type="OrthoDB" id="9443236at2759"/>
<reference evidence="1 2" key="1">
    <citation type="submission" date="2020-04" db="EMBL/GenBank/DDBJ databases">
        <authorList>
            <person name="Wallbank WR R."/>
            <person name="Pardo Diaz C."/>
            <person name="Kozak K."/>
            <person name="Martin S."/>
            <person name="Jiggins C."/>
            <person name="Moest M."/>
            <person name="Warren A I."/>
            <person name="Byers J.R.P. K."/>
            <person name="Montejo-Kovacevich G."/>
            <person name="Yen C E."/>
        </authorList>
    </citation>
    <scope>NUCLEOTIDE SEQUENCE [LARGE SCALE GENOMIC DNA]</scope>
</reference>
<name>A0A8S1ARB0_ARCPL</name>
<sequence length="184" mass="20271">MVSDDCIICSGFIILNFINQYVGETPHTALYYFPAVTYGNITYGADLAIANDKEQHTNVFLKPPKPWGDVYKQYGWDPGSSNIKAIEAKVIGVDSKPVAVGSAEYVNSHNSLDVTYSTSVTQQDDETVEHTWSTGGENNIEQEIKYEVNFGVGTVGVGTDLSYPGSWGITRSLEPYPLELLQLY</sequence>
<evidence type="ECO:0000313" key="1">
    <source>
        <dbReference type="EMBL" id="CAB3247258.1"/>
    </source>
</evidence>
<gene>
    <name evidence="1" type="ORF">APLA_LOCUS11839</name>
</gene>
<comment type="caution">
    <text evidence="1">The sequence shown here is derived from an EMBL/GenBank/DDBJ whole genome shotgun (WGS) entry which is preliminary data.</text>
</comment>
<accession>A0A8S1ARB0</accession>
<organism evidence="1 2">
    <name type="scientific">Arctia plantaginis</name>
    <name type="common">Wood tiger moth</name>
    <name type="synonym">Phalaena plantaginis</name>
    <dbReference type="NCBI Taxonomy" id="874455"/>
    <lineage>
        <taxon>Eukaryota</taxon>
        <taxon>Metazoa</taxon>
        <taxon>Ecdysozoa</taxon>
        <taxon>Arthropoda</taxon>
        <taxon>Hexapoda</taxon>
        <taxon>Insecta</taxon>
        <taxon>Pterygota</taxon>
        <taxon>Neoptera</taxon>
        <taxon>Endopterygota</taxon>
        <taxon>Lepidoptera</taxon>
        <taxon>Glossata</taxon>
        <taxon>Ditrysia</taxon>
        <taxon>Noctuoidea</taxon>
        <taxon>Erebidae</taxon>
        <taxon>Arctiinae</taxon>
        <taxon>Arctia</taxon>
    </lineage>
</organism>
<dbReference type="Gene3D" id="2.170.15.10">
    <property type="entry name" value="Proaerolysin, chain A, domain 3"/>
    <property type="match status" value="1"/>
</dbReference>
<dbReference type="EMBL" id="CADEBD010000336">
    <property type="protein sequence ID" value="CAB3247258.1"/>
    <property type="molecule type" value="Genomic_DNA"/>
</dbReference>
<dbReference type="Proteomes" id="UP000494256">
    <property type="component" value="Unassembled WGS sequence"/>
</dbReference>
<proteinExistence type="predicted"/>
<protein>
    <submittedName>
        <fullName evidence="1">Uncharacterized protein</fullName>
    </submittedName>
</protein>
<evidence type="ECO:0000313" key="2">
    <source>
        <dbReference type="Proteomes" id="UP000494256"/>
    </source>
</evidence>